<keyword evidence="8" id="KW-1208">Phospholipid metabolism</keyword>
<keyword evidence="15" id="KW-1185">Reference proteome</keyword>
<dbReference type="EMBL" id="BTGC01000008">
    <property type="protein sequence ID" value="GMM52193.1"/>
    <property type="molecule type" value="Genomic_DNA"/>
</dbReference>
<comment type="similarity">
    <text evidence="2">Belongs to the cytidylyltransferase family.</text>
</comment>
<dbReference type="SUPFAM" id="SSF52374">
    <property type="entry name" value="Nucleotidylyl transferase"/>
    <property type="match status" value="2"/>
</dbReference>
<dbReference type="PANTHER" id="PTHR45780">
    <property type="entry name" value="ETHANOLAMINE-PHOSPHATE CYTIDYLYLTRANSFERASE"/>
    <property type="match status" value="1"/>
</dbReference>
<dbReference type="GO" id="GO:0005737">
    <property type="term" value="C:cytoplasm"/>
    <property type="evidence" value="ECO:0007669"/>
    <property type="project" value="TreeGrafter"/>
</dbReference>
<dbReference type="EC" id="2.7.7.14" evidence="10"/>
<dbReference type="Pfam" id="PF01467">
    <property type="entry name" value="CTP_transf_like"/>
    <property type="match status" value="2"/>
</dbReference>
<feature type="domain" description="Cytidyltransferase-like" evidence="13">
    <location>
        <begin position="200"/>
        <end position="272"/>
    </location>
</feature>
<comment type="pathway">
    <text evidence="1">Lipid metabolism.</text>
</comment>
<protein>
    <recommendedName>
        <fullName evidence="10">ethanolamine-phosphate cytidylyltransferase</fullName>
        <ecNumber evidence="10">2.7.7.14</ecNumber>
    </recommendedName>
    <alternativeName>
        <fullName evidence="11">CTP:phosphoethanolamine cytidylyltransferase</fullName>
    </alternativeName>
</protein>
<evidence type="ECO:0000256" key="2">
    <source>
        <dbReference type="ARBA" id="ARBA00010101"/>
    </source>
</evidence>
<evidence type="ECO:0000313" key="15">
    <source>
        <dbReference type="Proteomes" id="UP001362899"/>
    </source>
</evidence>
<dbReference type="InterPro" id="IPR044608">
    <property type="entry name" value="Ect1/PCYT2"/>
</dbReference>
<evidence type="ECO:0000259" key="13">
    <source>
        <dbReference type="Pfam" id="PF01467"/>
    </source>
</evidence>
<keyword evidence="5 14" id="KW-0548">Nucleotidyltransferase</keyword>
<keyword evidence="4" id="KW-0808">Transferase</keyword>
<dbReference type="Proteomes" id="UP001362899">
    <property type="component" value="Unassembled WGS sequence"/>
</dbReference>
<dbReference type="GO" id="GO:0004306">
    <property type="term" value="F:ethanolamine-phosphate cytidylyltransferase activity"/>
    <property type="evidence" value="ECO:0007669"/>
    <property type="project" value="UniProtKB-EC"/>
</dbReference>
<evidence type="ECO:0000256" key="8">
    <source>
        <dbReference type="ARBA" id="ARBA00023264"/>
    </source>
</evidence>
<accession>A0AAV5RLZ2</accession>
<evidence type="ECO:0000256" key="3">
    <source>
        <dbReference type="ARBA" id="ARBA00022516"/>
    </source>
</evidence>
<dbReference type="GO" id="GO:0006646">
    <property type="term" value="P:phosphatidylethanolamine biosynthetic process"/>
    <property type="evidence" value="ECO:0007669"/>
    <property type="project" value="InterPro"/>
</dbReference>
<proteinExistence type="inferred from homology"/>
<evidence type="ECO:0000313" key="14">
    <source>
        <dbReference type="EMBL" id="GMM52193.1"/>
    </source>
</evidence>
<evidence type="ECO:0000256" key="6">
    <source>
        <dbReference type="ARBA" id="ARBA00023098"/>
    </source>
</evidence>
<evidence type="ECO:0000256" key="10">
    <source>
        <dbReference type="ARBA" id="ARBA00024221"/>
    </source>
</evidence>
<evidence type="ECO:0000256" key="9">
    <source>
        <dbReference type="ARBA" id="ARBA00024191"/>
    </source>
</evidence>
<comment type="caution">
    <text evidence="14">The sequence shown here is derived from an EMBL/GenBank/DDBJ whole genome shotgun (WGS) entry which is preliminary data.</text>
</comment>
<keyword evidence="3" id="KW-0444">Lipid biosynthesis</keyword>
<feature type="domain" description="Cytidyltransferase-like" evidence="13">
    <location>
        <begin position="9"/>
        <end position="134"/>
    </location>
</feature>
<sequence>MSDPTKIWVDGCFDFFHHGHAGALRQARKLGSQLYVGVHSDEAILKNKGPVVMHLDERVYAVDTCRWTTQVVPNAPYVTSVQVMDEYDCKYVAHGDDITTDADGNDCYAEVKQLHRFLEFKRTPNISTTDLIARMLSSSCAHHIPADSTWLHEPSVVDQFAAYATAANGTDPFAAVYNCTSQGIEVLVRGDHASNSAVLVSGAFDLFHCGDIEYLEKAKVSTPMGTKLVVGIYSDSDVQREKGKNYPIMNIYERALCVLQCKYVDAVILNCKPGFDLADIHFLPGQLNVDSIRLTTFKNLSSDVIIKRVLSNREQYEERQRRKNMKSINEEKIKAHN</sequence>
<reference evidence="14 15" key="1">
    <citation type="journal article" date="2023" name="Elife">
        <title>Identification of key yeast species and microbe-microbe interactions impacting larval growth of Drosophila in the wild.</title>
        <authorList>
            <person name="Mure A."/>
            <person name="Sugiura Y."/>
            <person name="Maeda R."/>
            <person name="Honda K."/>
            <person name="Sakurai N."/>
            <person name="Takahashi Y."/>
            <person name="Watada M."/>
            <person name="Katoh T."/>
            <person name="Gotoh A."/>
            <person name="Gotoh Y."/>
            <person name="Taniguchi I."/>
            <person name="Nakamura K."/>
            <person name="Hayashi T."/>
            <person name="Katayama T."/>
            <person name="Uemura T."/>
            <person name="Hattori Y."/>
        </authorList>
    </citation>
    <scope>NUCLEOTIDE SEQUENCE [LARGE SCALE GENOMIC DNA]</scope>
    <source>
        <strain evidence="14 15">SB-73</strain>
    </source>
</reference>
<gene>
    <name evidence="14" type="ORF">DASB73_031560</name>
</gene>
<feature type="region of interest" description="Disordered" evidence="12">
    <location>
        <begin position="317"/>
        <end position="337"/>
    </location>
</feature>
<dbReference type="CDD" id="cd02174">
    <property type="entry name" value="CCT"/>
    <property type="match status" value="1"/>
</dbReference>
<dbReference type="NCBIfam" id="TIGR00125">
    <property type="entry name" value="cyt_tran_rel"/>
    <property type="match status" value="2"/>
</dbReference>
<dbReference type="InterPro" id="IPR041723">
    <property type="entry name" value="CCT"/>
</dbReference>
<evidence type="ECO:0000256" key="5">
    <source>
        <dbReference type="ARBA" id="ARBA00022695"/>
    </source>
</evidence>
<dbReference type="InterPro" id="IPR014729">
    <property type="entry name" value="Rossmann-like_a/b/a_fold"/>
</dbReference>
<feature type="compositionally biased region" description="Basic and acidic residues" evidence="12">
    <location>
        <begin position="328"/>
        <end position="337"/>
    </location>
</feature>
<dbReference type="InterPro" id="IPR004821">
    <property type="entry name" value="Cyt_trans-like"/>
</dbReference>
<name>A0AAV5RLZ2_STABA</name>
<keyword evidence="7" id="KW-0594">Phospholipid biosynthesis</keyword>
<evidence type="ECO:0000256" key="12">
    <source>
        <dbReference type="SAM" id="MobiDB-lite"/>
    </source>
</evidence>
<dbReference type="AlphaFoldDB" id="A0AAV5RLZ2"/>
<evidence type="ECO:0000256" key="1">
    <source>
        <dbReference type="ARBA" id="ARBA00005189"/>
    </source>
</evidence>
<comment type="pathway">
    <text evidence="9">Phospholipid metabolism; phosphatidylethanolamine biosynthesis; phosphatidylethanolamine from ethanolamine: step 2/3.</text>
</comment>
<evidence type="ECO:0000256" key="7">
    <source>
        <dbReference type="ARBA" id="ARBA00023209"/>
    </source>
</evidence>
<evidence type="ECO:0000256" key="4">
    <source>
        <dbReference type="ARBA" id="ARBA00022679"/>
    </source>
</evidence>
<keyword evidence="6" id="KW-0443">Lipid metabolism</keyword>
<dbReference type="PANTHER" id="PTHR45780:SF2">
    <property type="entry name" value="ETHANOLAMINE-PHOSPHATE CYTIDYLYLTRANSFERASE"/>
    <property type="match status" value="1"/>
</dbReference>
<organism evidence="14 15">
    <name type="scientific">Starmerella bacillaris</name>
    <name type="common">Yeast</name>
    <name type="synonym">Candida zemplinina</name>
    <dbReference type="NCBI Taxonomy" id="1247836"/>
    <lineage>
        <taxon>Eukaryota</taxon>
        <taxon>Fungi</taxon>
        <taxon>Dikarya</taxon>
        <taxon>Ascomycota</taxon>
        <taxon>Saccharomycotina</taxon>
        <taxon>Dipodascomycetes</taxon>
        <taxon>Dipodascales</taxon>
        <taxon>Trichomonascaceae</taxon>
        <taxon>Starmerella</taxon>
    </lineage>
</organism>
<dbReference type="Gene3D" id="3.40.50.620">
    <property type="entry name" value="HUPs"/>
    <property type="match status" value="2"/>
</dbReference>
<evidence type="ECO:0000256" key="11">
    <source>
        <dbReference type="ARBA" id="ARBA00031473"/>
    </source>
</evidence>